<dbReference type="EMBL" id="FRFD01000003">
    <property type="protein sequence ID" value="SHO45561.1"/>
    <property type="molecule type" value="Genomic_DNA"/>
</dbReference>
<dbReference type="InterPro" id="IPR050764">
    <property type="entry name" value="CbbQ/NirQ/NorQ/GpvN"/>
</dbReference>
<reference evidence="2 3" key="1">
    <citation type="submission" date="2016-12" db="EMBL/GenBank/DDBJ databases">
        <authorList>
            <person name="Song W.-J."/>
            <person name="Kurnit D.M."/>
        </authorList>
    </citation>
    <scope>NUCLEOTIDE SEQUENCE [LARGE SCALE GENOMIC DNA]</scope>
    <source>
        <strain evidence="2 3">DSM 12503</strain>
    </source>
</reference>
<dbReference type="RefSeq" id="WP_073587946.1">
    <property type="nucleotide sequence ID" value="NZ_FRFD01000003.1"/>
</dbReference>
<dbReference type="AlphaFoldDB" id="A0A1M7Y1A8"/>
<dbReference type="GO" id="GO:0005524">
    <property type="term" value="F:ATP binding"/>
    <property type="evidence" value="ECO:0007669"/>
    <property type="project" value="InterPro"/>
</dbReference>
<protein>
    <submittedName>
        <fullName evidence="2">AAA domain (Dynein-related subfamily)</fullName>
    </submittedName>
</protein>
<dbReference type="Gene3D" id="3.40.50.300">
    <property type="entry name" value="P-loop containing nucleotide triphosphate hydrolases"/>
    <property type="match status" value="1"/>
</dbReference>
<dbReference type="Proteomes" id="UP000184612">
    <property type="component" value="Unassembled WGS sequence"/>
</dbReference>
<keyword evidence="3" id="KW-1185">Reference proteome</keyword>
<dbReference type="CDD" id="cd00009">
    <property type="entry name" value="AAA"/>
    <property type="match status" value="1"/>
</dbReference>
<dbReference type="PANTHER" id="PTHR42759:SF1">
    <property type="entry name" value="MAGNESIUM-CHELATASE SUBUNIT CHLD"/>
    <property type="match status" value="1"/>
</dbReference>
<dbReference type="STRING" id="1121345.SAMN02745217_00999"/>
<name>A0A1M7Y1A8_9FIRM</name>
<dbReference type="PANTHER" id="PTHR42759">
    <property type="entry name" value="MOXR FAMILY PROTEIN"/>
    <property type="match status" value="1"/>
</dbReference>
<dbReference type="GO" id="GO:0016887">
    <property type="term" value="F:ATP hydrolysis activity"/>
    <property type="evidence" value="ECO:0007669"/>
    <property type="project" value="InterPro"/>
</dbReference>
<dbReference type="SUPFAM" id="SSF52540">
    <property type="entry name" value="P-loop containing nucleoside triphosphate hydrolases"/>
    <property type="match status" value="1"/>
</dbReference>
<organism evidence="2 3">
    <name type="scientific">Anaerocolumna xylanovorans DSM 12503</name>
    <dbReference type="NCBI Taxonomy" id="1121345"/>
    <lineage>
        <taxon>Bacteria</taxon>
        <taxon>Bacillati</taxon>
        <taxon>Bacillota</taxon>
        <taxon>Clostridia</taxon>
        <taxon>Lachnospirales</taxon>
        <taxon>Lachnospiraceae</taxon>
        <taxon>Anaerocolumna</taxon>
    </lineage>
</organism>
<feature type="domain" description="AAA+ ATPase" evidence="1">
    <location>
        <begin position="32"/>
        <end position="188"/>
    </location>
</feature>
<dbReference type="OrthoDB" id="9808317at2"/>
<evidence type="ECO:0000313" key="2">
    <source>
        <dbReference type="EMBL" id="SHO45561.1"/>
    </source>
</evidence>
<dbReference type="InterPro" id="IPR011704">
    <property type="entry name" value="ATPase_dyneun-rel_AAA"/>
</dbReference>
<gene>
    <name evidence="2" type="ORF">SAMN02745217_00999</name>
</gene>
<dbReference type="SMART" id="SM00382">
    <property type="entry name" value="AAA"/>
    <property type="match status" value="1"/>
</dbReference>
<dbReference type="InterPro" id="IPR027417">
    <property type="entry name" value="P-loop_NTPase"/>
</dbReference>
<evidence type="ECO:0000259" key="1">
    <source>
        <dbReference type="SMART" id="SM00382"/>
    </source>
</evidence>
<dbReference type="InterPro" id="IPR003593">
    <property type="entry name" value="AAA+_ATPase"/>
</dbReference>
<proteinExistence type="predicted"/>
<sequence>MNIKRAKEEIINTVKAYLSCDENGNYKIAPIRQRPILLMGPPGIGKTQIMEQVAEECNVALVAYTITHHTRQSAVGLPFIEKKKYGDKNYSVTDYSMSEIIASVYEKQERTRLTSGILFIDEINCVSETLAPTMLQFLQYKTFGNQKVPDGWIIIAAGNPPEYNKSVREFDAVTLDRVRKVEIEPDFEVFKEYAYKQVIHPSILQYLDIRRENFYRFETTPDGIFFATARGWEDLSEMLAVCEELHIPVDAEFIYEYIQHDRIAKDFANYYELYNKYKKDYRIEEIVLGNYSESLIASLKTAPFDERLNLAGLLLGRLGRSFVEVQNTEKYTEQLYESLKVYLEQLPSSETRPDLLLKEIIENEEAELTHKKQEGLINRKEESSKRKSLATLKKYQEVLRTESGNTSMAYDTVKRLFGEEKEARKKGIEKTSGELDNAFLFMEKSFGEGQEMVIFVTELSINYYSARFIAEHGCKKYYEYNKNLLFDERREEIIRNIEM</sequence>
<accession>A0A1M7Y1A8</accession>
<evidence type="ECO:0000313" key="3">
    <source>
        <dbReference type="Proteomes" id="UP000184612"/>
    </source>
</evidence>
<dbReference type="Pfam" id="PF07728">
    <property type="entry name" value="AAA_5"/>
    <property type="match status" value="1"/>
</dbReference>